<organism evidence="6 7">
    <name type="scientific">Brassica cretica</name>
    <name type="common">Mustard</name>
    <dbReference type="NCBI Taxonomy" id="69181"/>
    <lineage>
        <taxon>Eukaryota</taxon>
        <taxon>Viridiplantae</taxon>
        <taxon>Streptophyta</taxon>
        <taxon>Embryophyta</taxon>
        <taxon>Tracheophyta</taxon>
        <taxon>Spermatophyta</taxon>
        <taxon>Magnoliopsida</taxon>
        <taxon>eudicotyledons</taxon>
        <taxon>Gunneridae</taxon>
        <taxon>Pentapetalae</taxon>
        <taxon>rosids</taxon>
        <taxon>malvids</taxon>
        <taxon>Brassicales</taxon>
        <taxon>Brassicaceae</taxon>
        <taxon>Brassiceae</taxon>
        <taxon>Brassica</taxon>
    </lineage>
</organism>
<name>A0ABQ7DUT9_BRACR</name>
<keyword evidence="3" id="KW-0238">DNA-binding</keyword>
<protein>
    <submittedName>
        <fullName evidence="6">Uncharacterized protein</fullName>
    </submittedName>
</protein>
<dbReference type="InterPro" id="IPR036910">
    <property type="entry name" value="HMG_box_dom_sf"/>
</dbReference>
<evidence type="ECO:0000313" key="6">
    <source>
        <dbReference type="EMBL" id="KAF3580754.1"/>
    </source>
</evidence>
<evidence type="ECO:0000256" key="1">
    <source>
        <dbReference type="ARBA" id="ARBA00004123"/>
    </source>
</evidence>
<feature type="non-terminal residue" evidence="6">
    <location>
        <position position="1"/>
    </location>
</feature>
<reference evidence="6 7" key="1">
    <citation type="journal article" date="2020" name="BMC Genomics">
        <title>Intraspecific diversification of the crop wild relative Brassica cretica Lam. using demographic model selection.</title>
        <authorList>
            <person name="Kioukis A."/>
            <person name="Michalopoulou V.A."/>
            <person name="Briers L."/>
            <person name="Pirintsos S."/>
            <person name="Studholme D.J."/>
            <person name="Pavlidis P."/>
            <person name="Sarris P.F."/>
        </authorList>
    </citation>
    <scope>NUCLEOTIDE SEQUENCE [LARGE SCALE GENOMIC DNA]</scope>
    <source>
        <strain evidence="7">cv. PFS-1207/04</strain>
    </source>
</reference>
<dbReference type="PANTHER" id="PTHR46261">
    <property type="entry name" value="HIGH MOBILITY GROUP B PROTEIN 4-RELATED"/>
    <property type="match status" value="1"/>
</dbReference>
<feature type="compositionally biased region" description="Basic and acidic residues" evidence="5">
    <location>
        <begin position="7"/>
        <end position="29"/>
    </location>
</feature>
<accession>A0ABQ7DUT9</accession>
<dbReference type="Gene3D" id="1.10.30.10">
    <property type="entry name" value="High mobility group box domain"/>
    <property type="match status" value="1"/>
</dbReference>
<comment type="similarity">
    <text evidence="2">Belongs to the HMGB family.</text>
</comment>
<evidence type="ECO:0000256" key="4">
    <source>
        <dbReference type="ARBA" id="ARBA00023242"/>
    </source>
</evidence>
<dbReference type="PANTHER" id="PTHR46261:SF1">
    <property type="entry name" value="HIGH MOBILITY GROUP B PROTEIN 1"/>
    <property type="match status" value="1"/>
</dbReference>
<feature type="region of interest" description="Disordered" evidence="5">
    <location>
        <begin position="61"/>
        <end position="89"/>
    </location>
</feature>
<feature type="region of interest" description="Disordered" evidence="5">
    <location>
        <begin position="1"/>
        <end position="30"/>
    </location>
</feature>
<comment type="subcellular location">
    <subcellularLocation>
        <location evidence="1">Nucleus</location>
    </subcellularLocation>
</comment>
<evidence type="ECO:0000256" key="5">
    <source>
        <dbReference type="SAM" id="MobiDB-lite"/>
    </source>
</evidence>
<dbReference type="EMBL" id="QGKV02000649">
    <property type="protein sequence ID" value="KAF3580754.1"/>
    <property type="molecule type" value="Genomic_DNA"/>
</dbReference>
<evidence type="ECO:0000313" key="7">
    <source>
        <dbReference type="Proteomes" id="UP000266723"/>
    </source>
</evidence>
<gene>
    <name evidence="6" type="ORF">DY000_02032964</name>
</gene>
<evidence type="ECO:0000256" key="2">
    <source>
        <dbReference type="ARBA" id="ARBA00008774"/>
    </source>
</evidence>
<proteinExistence type="inferred from homology"/>
<feature type="compositionally biased region" description="Acidic residues" evidence="5">
    <location>
        <begin position="72"/>
        <end position="85"/>
    </location>
</feature>
<dbReference type="SUPFAM" id="SSF47095">
    <property type="entry name" value="HMG-box"/>
    <property type="match status" value="1"/>
</dbReference>
<evidence type="ECO:0000256" key="3">
    <source>
        <dbReference type="ARBA" id="ARBA00023125"/>
    </source>
</evidence>
<keyword evidence="7" id="KW-1185">Reference proteome</keyword>
<sequence length="149" mass="17377">EKGKRKLPAEKLSKLETRKEKKAKKDPYKPKRAPTAFFVFLEDFRKTFKKEIQIVVSAEEGIDESEKPIPEVNDEDEASEEEEQLEKDNCRSKCYTVQLDIEIKIKGSGFVLNRNRRRGSGVKVELSVRDLESGALLYMTYWNFDFYTS</sequence>
<dbReference type="InterPro" id="IPR031061">
    <property type="entry name" value="HMGB_plant"/>
</dbReference>
<comment type="caution">
    <text evidence="6">The sequence shown here is derived from an EMBL/GenBank/DDBJ whole genome shotgun (WGS) entry which is preliminary data.</text>
</comment>
<keyword evidence="4" id="KW-0539">Nucleus</keyword>
<dbReference type="Proteomes" id="UP000266723">
    <property type="component" value="Unassembled WGS sequence"/>
</dbReference>